<dbReference type="Proteomes" id="UP000503580">
    <property type="component" value="Chromosome"/>
</dbReference>
<reference evidence="1 2" key="1">
    <citation type="submission" date="2020-02" db="EMBL/GenBank/DDBJ databases">
        <title>Whole genome PO2S7.</title>
        <authorList>
            <person name="Singha K.M."/>
        </authorList>
    </citation>
    <scope>NUCLEOTIDE SEQUENCE [LARGE SCALE GENOMIC DNA]</scope>
    <source>
        <strain evidence="1 2">PO2S7</strain>
    </source>
</reference>
<dbReference type="EMBL" id="CP050321">
    <property type="protein sequence ID" value="QIR27641.1"/>
    <property type="molecule type" value="Genomic_DNA"/>
</dbReference>
<sequence>MTIETFSWKTQIQSGMEGEFTYSVRQAKFGDGYEQVVGDGIHFERQSWPIVLTGNRTEIVAALAFMRRHVTKSFIWTSPMGESAFYRVNADSLKISPLSSQVMTVTATFRQAYAP</sequence>
<evidence type="ECO:0000313" key="1">
    <source>
        <dbReference type="EMBL" id="QIR27641.1"/>
    </source>
</evidence>
<protein>
    <submittedName>
        <fullName evidence="1">Phage tail protein</fullName>
    </submittedName>
</protein>
<dbReference type="InterPro" id="IPR010265">
    <property type="entry name" value="Phage_lambda_TipM"/>
</dbReference>
<dbReference type="AlphaFoldDB" id="A0A6G9RPD7"/>
<dbReference type="Pfam" id="PF05939">
    <property type="entry name" value="Phage_min_tail"/>
    <property type="match status" value="1"/>
</dbReference>
<proteinExistence type="predicted"/>
<evidence type="ECO:0000313" key="2">
    <source>
        <dbReference type="Proteomes" id="UP000503580"/>
    </source>
</evidence>
<gene>
    <name evidence="1" type="ORF">GY169_12885</name>
</gene>
<dbReference type="KEGG" id="kgn:GY169_12885"/>
<organism evidence="1 2">
    <name type="scientific">Kluyvera genomosp. 3</name>
    <dbReference type="NCBI Taxonomy" id="2774055"/>
    <lineage>
        <taxon>Bacteria</taxon>
        <taxon>Pseudomonadati</taxon>
        <taxon>Pseudomonadota</taxon>
        <taxon>Gammaproteobacteria</taxon>
        <taxon>Enterobacterales</taxon>
        <taxon>Enterobacteriaceae</taxon>
        <taxon>Kluyvera</taxon>
    </lineage>
</organism>
<dbReference type="RefSeq" id="WP_167575984.1">
    <property type="nucleotide sequence ID" value="NZ_CP050321.1"/>
</dbReference>
<keyword evidence="2" id="KW-1185">Reference proteome</keyword>
<name>A0A6G9RPD7_9ENTR</name>
<accession>A0A6G9RPD7</accession>